<evidence type="ECO:0000313" key="12">
    <source>
        <dbReference type="Proteomes" id="UP000323819"/>
    </source>
</evidence>
<dbReference type="Proteomes" id="UP000323225">
    <property type="component" value="Unassembled WGS sequence"/>
</dbReference>
<evidence type="ECO:0000313" key="5">
    <source>
        <dbReference type="EMBL" id="TBM43784.1"/>
    </source>
</evidence>
<reference evidence="3 13" key="2">
    <citation type="submission" date="2018-09" db="EMBL/GenBank/DDBJ databases">
        <title>Genomic epidemiology reveals two lineages of Vibrio cholerae that can cause global cholera epidemics despite absence of cholera toxin gene.</title>
        <authorList>
            <person name="Wang H."/>
            <person name="Zen W."/>
            <person name="Yu H."/>
            <person name="Zhang W."/>
            <person name="Pan J."/>
            <person name="Yang C."/>
            <person name="Cui Y."/>
        </authorList>
    </citation>
    <scope>NUCLEOTIDE SEQUENCE [LARGE SCALE GENOMIC DNA]</scope>
    <source>
        <strain evidence="3 13">00-1_S85</strain>
    </source>
</reference>
<organism evidence="1 11">
    <name type="scientific">Vibrio cholerae</name>
    <dbReference type="NCBI Taxonomy" id="666"/>
    <lineage>
        <taxon>Bacteria</taxon>
        <taxon>Pseudomonadati</taxon>
        <taxon>Pseudomonadota</taxon>
        <taxon>Gammaproteobacteria</taxon>
        <taxon>Vibrionales</taxon>
        <taxon>Vibrionaceae</taxon>
        <taxon>Vibrio</taxon>
    </lineage>
</organism>
<reference evidence="7 12" key="4">
    <citation type="submission" date="2019-06" db="EMBL/GenBank/DDBJ databases">
        <title>Vibrio cholerae phylogeny based on whole-genome sequencing reveals genetic diversity and population strucutre.</title>
        <authorList>
            <person name="Zhiqiu Y."/>
            <person name="Bin L."/>
            <person name="Lingyan J."/>
        </authorList>
    </citation>
    <scope>NUCLEOTIDE SEQUENCE [LARGE SCALE GENOMIC DNA]</scope>
    <source>
        <strain evidence="7 12">N2814</strain>
    </source>
</reference>
<dbReference type="Proteomes" id="UP000323819">
    <property type="component" value="Unassembled WGS sequence"/>
</dbReference>
<dbReference type="EMBL" id="VSIJ01000037">
    <property type="protein sequence ID" value="TXX63807.1"/>
    <property type="molecule type" value="Genomic_DNA"/>
</dbReference>
<evidence type="ECO:0000313" key="6">
    <source>
        <dbReference type="EMBL" id="TQP14568.1"/>
    </source>
</evidence>
<sequence length="64" mass="7202">MKMGEKGKGQQTLTLSFVALFLIFVNNPSHELSVNKQKLRRVLGELSLVFDYSIISLGARLNFC</sequence>
<evidence type="ECO:0000313" key="7">
    <source>
        <dbReference type="EMBL" id="TXX63807.1"/>
    </source>
</evidence>
<dbReference type="GeneID" id="89512822"/>
<reference evidence="6 10" key="5">
    <citation type="submission" date="2019-07" db="EMBL/GenBank/DDBJ databases">
        <title>Phenotypic and genotypic antimicrobial resistance traits of Vibrio cholerae non-O1/non-O139 isolated from a large Austrian lake frequently associated with cases of infection.</title>
        <authorList>
            <person name="Lepuschitz S."/>
            <person name="Baron S."/>
            <person name="Larvor E."/>
            <person name="Granier S."/>
            <person name="Pretzer C."/>
            <person name="Mach R.L."/>
            <person name="Farnleitner A.H."/>
            <person name="Ruppitsch W."/>
            <person name="Pleininger S."/>
            <person name="Indra A."/>
            <person name="Kirschner A.K.T."/>
        </authorList>
    </citation>
    <scope>NUCLEOTIDE SEQUENCE [LARGE SCALE GENOMIC DNA]</scope>
    <source>
        <strain evidence="6 10">A12JL36W90</strain>
    </source>
</reference>
<proteinExistence type="predicted"/>
<comment type="caution">
    <text evidence="1">The sequence shown here is derived from an EMBL/GenBank/DDBJ whole genome shotgun (WGS) entry which is preliminary data.</text>
</comment>
<reference evidence="1 11" key="6">
    <citation type="submission" date="2019-09" db="EMBL/GenBank/DDBJ databases">
        <authorList>
            <person name="Kritzky A."/>
            <person name="Schelkanova E.Y."/>
            <person name="Alkhova Z.V."/>
            <person name="Smirnova N.I."/>
        </authorList>
    </citation>
    <scope>NUCLEOTIDE SEQUENCE [LARGE SCALE GENOMIC DNA]</scope>
    <source>
        <strain evidence="1 11">M1526</strain>
    </source>
</reference>
<evidence type="ECO:0000313" key="1">
    <source>
        <dbReference type="EMBL" id="KAA1256582.1"/>
    </source>
</evidence>
<reference evidence="5 9" key="3">
    <citation type="submission" date="2019-02" db="EMBL/GenBank/DDBJ databases">
        <title>Genomic plasticity associated with the antimicrobial resistance in Vibrio cholerae.</title>
        <authorList>
            <person name="Verma J."/>
            <person name="Bag S."/>
            <person name="Saha B."/>
            <person name="Kumar P."/>
            <person name="Ghosh T.S."/>
            <person name="Dayal M."/>
            <person name="Senapati T."/>
            <person name="Mehra S."/>
            <person name="Dey P."/>
            <person name="Desigamani A."/>
            <person name="Kumar D."/>
            <person name="Rana P."/>
            <person name="Kumar B."/>
            <person name="Maiti T.K."/>
            <person name="Sharma N.C."/>
            <person name="Bhadra R.K."/>
            <person name="Mutreja A."/>
            <person name="Nair G.B."/>
            <person name="Ramamurthy T."/>
            <person name="Das B."/>
        </authorList>
    </citation>
    <scope>NUCLEOTIDE SEQUENCE [LARGE SCALE GENOMIC DNA]</scope>
    <source>
        <strain evidence="5 9">IDH06781</strain>
    </source>
</reference>
<evidence type="ECO:0000313" key="11">
    <source>
        <dbReference type="Proteomes" id="UP000323225"/>
    </source>
</evidence>
<evidence type="ECO:0000313" key="3">
    <source>
        <dbReference type="EMBL" id="MVD22384.1"/>
    </source>
</evidence>
<dbReference type="KEGG" id="vcq:EN18_02480"/>
<evidence type="ECO:0000313" key="8">
    <source>
        <dbReference type="Proteomes" id="UP000266701"/>
    </source>
</evidence>
<dbReference type="EMBL" id="VIOS01000025">
    <property type="protein sequence ID" value="TQP14568.1"/>
    <property type="molecule type" value="Genomic_DNA"/>
</dbReference>
<dbReference type="Proteomes" id="UP000294145">
    <property type="component" value="Unassembled WGS sequence"/>
</dbReference>
<dbReference type="EMBL" id="JAHBND010000050">
    <property type="protein sequence ID" value="MBS7672375.1"/>
    <property type="molecule type" value="Genomic_DNA"/>
</dbReference>
<reference evidence="2" key="8">
    <citation type="submission" date="2023-08" db="EMBL/GenBank/DDBJ databases">
        <title>Vibrio cholerae Outbreaks in Tanzania Exemplify Founder Flush: Simultaneous Increases in Population Size and Genetic Diversity.</title>
        <authorList>
            <person name="Debes A.K."/>
            <person name="Mohammed A."/>
            <person name="Maseke I."/>
            <person name="Almeida M."/>
            <person name="Li S."/>
            <person name="Matimba H."/>
            <person name="Joachim A."/>
            <person name="Mizinduko M."/>
            <person name="Nyanga S."/>
            <person name="Kelly M."/>
            <person name="Kachwamba Y."/>
            <person name="Schaffer A.M."/>
            <person name="Nyanga A.S."/>
            <person name="Mghamba J."/>
            <person name="Mosha F.S."/>
            <person name="Sack D.A."/>
            <person name="Stine O.C."/>
        </authorList>
    </citation>
    <scope>NUCLEOTIDE SEQUENCE</scope>
    <source>
        <strain evidence="2">TDS0091212</strain>
    </source>
</reference>
<dbReference type="EMBL" id="SISP01000008">
    <property type="protein sequence ID" value="TBM43784.1"/>
    <property type="molecule type" value="Genomic_DNA"/>
</dbReference>
<dbReference type="EMBL" id="QZRB01000003">
    <property type="protein sequence ID" value="MVD22384.1"/>
    <property type="molecule type" value="Genomic_DNA"/>
</dbReference>
<evidence type="ECO:0000313" key="9">
    <source>
        <dbReference type="Proteomes" id="UP000294145"/>
    </source>
</evidence>
<dbReference type="EMBL" id="VUAA01000001">
    <property type="protein sequence ID" value="KAA1256582.1"/>
    <property type="molecule type" value="Genomic_DNA"/>
</dbReference>
<reference evidence="4 8" key="1">
    <citation type="journal article" date="2017" name="Emerg. Infect. Dis.">
        <title>Carbapenemase VCC-1-Producing Vibrio cholerae in Coastal Waters of Germany.</title>
        <authorList>
            <person name="Hammerl J.A."/>
            <person name="Jackel C."/>
            <person name="Bortolaia V."/>
            <person name="Schwartz K."/>
            <person name="Bier N."/>
            <person name="Hendriksen R.S."/>
            <person name="Guerra B."/>
            <person name="Strauch E."/>
        </authorList>
    </citation>
    <scope>NUCLEOTIDE SEQUENCE [LARGE SCALE GENOMIC DNA]</scope>
    <source>
        <strain evidence="4 8">VN-2825</strain>
    </source>
</reference>
<gene>
    <name evidence="4" type="ORF">BC353_11730</name>
    <name evidence="3" type="ORF">D6U24_03335</name>
    <name evidence="5" type="ORF">EYB64_06710</name>
    <name evidence="1" type="ORF">F0M16_00965</name>
    <name evidence="6" type="ORF">FLM02_09075</name>
    <name evidence="7" type="ORF">FXF03_19190</name>
    <name evidence="2" type="ORF">KIN13_02765</name>
</gene>
<evidence type="ECO:0000313" key="2">
    <source>
        <dbReference type="EMBL" id="MBS7672375.1"/>
    </source>
</evidence>
<dbReference type="RefSeq" id="WP_001882642.1">
    <property type="nucleotide sequence ID" value="NZ_AP018677.1"/>
</dbReference>
<reference evidence="2" key="7">
    <citation type="submission" date="2021-05" db="EMBL/GenBank/DDBJ databases">
        <authorList>
            <person name="Stine C."/>
        </authorList>
    </citation>
    <scope>NUCLEOTIDE SEQUENCE</scope>
    <source>
        <strain evidence="2">TDS0091212</strain>
    </source>
</reference>
<dbReference type="Proteomes" id="UP001196338">
    <property type="component" value="Unassembled WGS sequence"/>
</dbReference>
<evidence type="ECO:0000313" key="10">
    <source>
        <dbReference type="Proteomes" id="UP000319979"/>
    </source>
</evidence>
<dbReference type="Proteomes" id="UP000471242">
    <property type="component" value="Unassembled WGS sequence"/>
</dbReference>
<dbReference type="Proteomes" id="UP000319979">
    <property type="component" value="Unassembled WGS sequence"/>
</dbReference>
<protein>
    <submittedName>
        <fullName evidence="1">Uncharacterized protein</fullName>
    </submittedName>
</protein>
<name>A0A0F0AS67_VIBCL</name>
<dbReference type="AlphaFoldDB" id="A0A0F0AS67"/>
<evidence type="ECO:0000313" key="4">
    <source>
        <dbReference type="EMBL" id="RGP88176.1"/>
    </source>
</evidence>
<dbReference type="Proteomes" id="UP000266701">
    <property type="component" value="Unassembled WGS sequence"/>
</dbReference>
<dbReference type="EMBL" id="MCBA01000133">
    <property type="protein sequence ID" value="RGP88176.1"/>
    <property type="molecule type" value="Genomic_DNA"/>
</dbReference>
<evidence type="ECO:0000313" key="13">
    <source>
        <dbReference type="Proteomes" id="UP000471242"/>
    </source>
</evidence>
<accession>A0A0F0AS67</accession>